<evidence type="ECO:0000313" key="2">
    <source>
        <dbReference type="EMBL" id="EKE30038.1"/>
    </source>
</evidence>
<dbReference type="Gene3D" id="3.60.40.10">
    <property type="entry name" value="PPM-type phosphatase domain"/>
    <property type="match status" value="1"/>
</dbReference>
<proteinExistence type="predicted"/>
<reference evidence="2" key="1">
    <citation type="journal article" date="2012" name="Science">
        <title>Fermentation, hydrogen, and sulfur metabolism in multiple uncultivated bacterial phyla.</title>
        <authorList>
            <person name="Wrighton K.C."/>
            <person name="Thomas B.C."/>
            <person name="Sharon I."/>
            <person name="Miller C.S."/>
            <person name="Castelle C.J."/>
            <person name="VerBerkmoes N.C."/>
            <person name="Wilkins M.J."/>
            <person name="Hettich R.L."/>
            <person name="Lipton M.S."/>
            <person name="Williams K.H."/>
            <person name="Long P.E."/>
            <person name="Banfield J.F."/>
        </authorList>
    </citation>
    <scope>NUCLEOTIDE SEQUENCE [LARGE SCALE GENOMIC DNA]</scope>
</reference>
<dbReference type="InterPro" id="IPR036457">
    <property type="entry name" value="PPM-type-like_dom_sf"/>
</dbReference>
<dbReference type="EMBL" id="AMFJ01000053">
    <property type="protein sequence ID" value="EKE30038.1"/>
    <property type="molecule type" value="Genomic_DNA"/>
</dbReference>
<gene>
    <name evidence="2" type="ORF">ACD_2C00053G0004</name>
</gene>
<evidence type="ECO:0000259" key="1">
    <source>
        <dbReference type="Pfam" id="PF13672"/>
    </source>
</evidence>
<feature type="domain" description="PPM-type phosphatase" evidence="1">
    <location>
        <begin position="34"/>
        <end position="230"/>
    </location>
</feature>
<name>K2G473_9BACT</name>
<dbReference type="AlphaFoldDB" id="K2G473"/>
<accession>K2G473</accession>
<dbReference type="InterPro" id="IPR001932">
    <property type="entry name" value="PPM-type_phosphatase-like_dom"/>
</dbReference>
<organism evidence="2">
    <name type="scientific">uncultured bacterium</name>
    <name type="common">gcode 4</name>
    <dbReference type="NCBI Taxonomy" id="1234023"/>
    <lineage>
        <taxon>Bacteria</taxon>
        <taxon>environmental samples</taxon>
    </lineage>
</organism>
<dbReference type="SUPFAM" id="SSF81606">
    <property type="entry name" value="PP2C-like"/>
    <property type="match status" value="1"/>
</dbReference>
<sequence>MNWIPVFRRMTIYINYRRKETDMKEFEFAQGSMTGREHRRVGKNNQDACEVIMGDDFIIATVCDGCSDAKASEVGANLICRMLNARMAENIQRLADELALAENAEKVIGNYLENLRVACIDDIIAVCMKLNANYLVGIKDFFLSTVVSVIVTREIAFIACIGDGVIVVNGEPYQIGPFPDNEPPYIAYGAVDPAKVRVAKELYRFNLVKILPSADLNSVLIGSDGVEDIISHEFSNIPGKDENVGNISQFWDNPKFFSNVSLLSRKLNLFNTDSMRIDWETKRIKREPGLLPDDTTMVVVRRKA</sequence>
<dbReference type="Pfam" id="PF13672">
    <property type="entry name" value="PP2C_2"/>
    <property type="match status" value="1"/>
</dbReference>
<comment type="caution">
    <text evidence="2">The sequence shown here is derived from an EMBL/GenBank/DDBJ whole genome shotgun (WGS) entry which is preliminary data.</text>
</comment>
<protein>
    <recommendedName>
        <fullName evidence="1">PPM-type phosphatase domain-containing protein</fullName>
    </recommendedName>
</protein>